<keyword evidence="2" id="KW-1185">Reference proteome</keyword>
<reference evidence="2" key="1">
    <citation type="journal article" date="2019" name="Int. J. Syst. Evol. Microbiol.">
        <title>The Global Catalogue of Microorganisms (GCM) 10K type strain sequencing project: providing services to taxonomists for standard genome sequencing and annotation.</title>
        <authorList>
            <consortium name="The Broad Institute Genomics Platform"/>
            <consortium name="The Broad Institute Genome Sequencing Center for Infectious Disease"/>
            <person name="Wu L."/>
            <person name="Ma J."/>
        </authorList>
    </citation>
    <scope>NUCLEOTIDE SEQUENCE [LARGE SCALE GENOMIC DNA]</scope>
    <source>
        <strain evidence="2">JCM 18304</strain>
    </source>
</reference>
<name>A0ABP9RLI3_9ACTN</name>
<comment type="caution">
    <text evidence="1">The sequence shown here is derived from an EMBL/GenBank/DDBJ whole genome shotgun (WGS) entry which is preliminary data.</text>
</comment>
<accession>A0ABP9RLI3</accession>
<gene>
    <name evidence="1" type="ORF">GCM10023322_08410</name>
</gene>
<proteinExistence type="predicted"/>
<evidence type="ECO:0000313" key="2">
    <source>
        <dbReference type="Proteomes" id="UP001501570"/>
    </source>
</evidence>
<dbReference type="EMBL" id="BAABJQ010000002">
    <property type="protein sequence ID" value="GAA5179185.1"/>
    <property type="molecule type" value="Genomic_DNA"/>
</dbReference>
<dbReference type="Proteomes" id="UP001501570">
    <property type="component" value="Unassembled WGS sequence"/>
</dbReference>
<sequence>MPGAMSNWPRTLTEAEMFSAVLSPVALSAPKIDLAVSVPPRCSALGVPGARRVCHRTVTRSMVLARVRRSNGIQMP</sequence>
<protein>
    <submittedName>
        <fullName evidence="1">Uncharacterized protein</fullName>
    </submittedName>
</protein>
<evidence type="ECO:0000313" key="1">
    <source>
        <dbReference type="EMBL" id="GAA5179185.1"/>
    </source>
</evidence>
<organism evidence="1 2">
    <name type="scientific">Rugosimonospora acidiphila</name>
    <dbReference type="NCBI Taxonomy" id="556531"/>
    <lineage>
        <taxon>Bacteria</taxon>
        <taxon>Bacillati</taxon>
        <taxon>Actinomycetota</taxon>
        <taxon>Actinomycetes</taxon>
        <taxon>Micromonosporales</taxon>
        <taxon>Micromonosporaceae</taxon>
        <taxon>Rugosimonospora</taxon>
    </lineage>
</organism>